<reference evidence="7" key="1">
    <citation type="submission" date="2023-05" db="EMBL/GenBank/DDBJ databases">
        <authorList>
            <person name="Huff M."/>
        </authorList>
    </citation>
    <scope>NUCLEOTIDE SEQUENCE</scope>
</reference>
<evidence type="ECO:0000256" key="2">
    <source>
        <dbReference type="ARBA" id="ARBA00023125"/>
    </source>
</evidence>
<dbReference type="PROSITE" id="PS51005">
    <property type="entry name" value="NAC"/>
    <property type="match status" value="1"/>
</dbReference>
<dbReference type="SUPFAM" id="SSF101941">
    <property type="entry name" value="NAC domain"/>
    <property type="match status" value="1"/>
</dbReference>
<name>A0AAD1ZNA4_9LAMI</name>
<gene>
    <name evidence="7" type="ORF">FPE_LOCUS19783</name>
</gene>
<evidence type="ECO:0000313" key="8">
    <source>
        <dbReference type="Proteomes" id="UP000834106"/>
    </source>
</evidence>
<proteinExistence type="predicted"/>
<keyword evidence="3" id="KW-0804">Transcription</keyword>
<dbReference type="GO" id="GO:0006355">
    <property type="term" value="P:regulation of DNA-templated transcription"/>
    <property type="evidence" value="ECO:0007669"/>
    <property type="project" value="InterPro"/>
</dbReference>
<organism evidence="7 8">
    <name type="scientific">Fraxinus pennsylvanica</name>
    <dbReference type="NCBI Taxonomy" id="56036"/>
    <lineage>
        <taxon>Eukaryota</taxon>
        <taxon>Viridiplantae</taxon>
        <taxon>Streptophyta</taxon>
        <taxon>Embryophyta</taxon>
        <taxon>Tracheophyta</taxon>
        <taxon>Spermatophyta</taxon>
        <taxon>Magnoliopsida</taxon>
        <taxon>eudicotyledons</taxon>
        <taxon>Gunneridae</taxon>
        <taxon>Pentapetalae</taxon>
        <taxon>asterids</taxon>
        <taxon>lamiids</taxon>
        <taxon>Lamiales</taxon>
        <taxon>Oleaceae</taxon>
        <taxon>Oleeae</taxon>
        <taxon>Fraxinus</taxon>
    </lineage>
</organism>
<sequence length="535" mass="59448">MENQQNNVAAYPSHVSVPHHVVTTPSHVSSVHNNVVTTPSHVSIPNNVVTTPSHVFVPNSVVTTPSHVSVSVPAPVPVVNDVYVPWESNVNLSMLSNEEYFSGVPPGYRFKPLDWELIVHYLMKKINNETLPRNKIYVVDLYKCNPERLANDHRTSSQENEWFFFTPRNRKYKKGMRPDRAADGGYWKATGADKIIKHNGEEIGLRKALVFYTGKPPTGEKTSWIMHEFRLKNAPVRSPTSDDDMKLDDWILCKIYKKERKTNKNRNQQRDGNNPEEAGNNENKDTSGKDSSMEVENSLGLNEMESNVNFSEGCNGNNYTRQFDNVATHGFPCQNLGAEAAQMWLQNLPSMGSYISTSENAGTYGHAPVPIARVPPMAPLGILPRPPLLGSGVAINENASTSWHSVSGTTMVPPVSSWLPNLPFIENYGSSCSENEVSLTDMMLQMPCTTQDLPFMGNYVTTSDNVGTFIYAAPDPAEPPILAGSPNNSFTSNFVGIPDDLKIMTTGLDEELPEIPPMEVDDVWEYWVAEGKNNF</sequence>
<keyword evidence="4" id="KW-0539">Nucleus</keyword>
<dbReference type="InterPro" id="IPR036093">
    <property type="entry name" value="NAC_dom_sf"/>
</dbReference>
<dbReference type="Proteomes" id="UP000834106">
    <property type="component" value="Chromosome 12"/>
</dbReference>
<keyword evidence="1" id="KW-0805">Transcription regulation</keyword>
<dbReference type="AlphaFoldDB" id="A0AAD1ZNA4"/>
<dbReference type="EMBL" id="OU503047">
    <property type="protein sequence ID" value="CAI9772353.1"/>
    <property type="molecule type" value="Genomic_DNA"/>
</dbReference>
<keyword evidence="2" id="KW-0238">DNA-binding</keyword>
<dbReference type="Pfam" id="PF02365">
    <property type="entry name" value="NAM"/>
    <property type="match status" value="1"/>
</dbReference>
<dbReference type="PANTHER" id="PTHR31719">
    <property type="entry name" value="NAC TRANSCRIPTION FACTOR 56"/>
    <property type="match status" value="1"/>
</dbReference>
<dbReference type="GO" id="GO:0003677">
    <property type="term" value="F:DNA binding"/>
    <property type="evidence" value="ECO:0007669"/>
    <property type="project" value="UniProtKB-KW"/>
</dbReference>
<evidence type="ECO:0000259" key="6">
    <source>
        <dbReference type="PROSITE" id="PS51005"/>
    </source>
</evidence>
<evidence type="ECO:0000256" key="5">
    <source>
        <dbReference type="SAM" id="MobiDB-lite"/>
    </source>
</evidence>
<evidence type="ECO:0000313" key="7">
    <source>
        <dbReference type="EMBL" id="CAI9772353.1"/>
    </source>
</evidence>
<feature type="compositionally biased region" description="Basic and acidic residues" evidence="5">
    <location>
        <begin position="282"/>
        <end position="292"/>
    </location>
</feature>
<evidence type="ECO:0000256" key="3">
    <source>
        <dbReference type="ARBA" id="ARBA00023163"/>
    </source>
</evidence>
<dbReference type="PANTHER" id="PTHR31719:SF179">
    <property type="entry name" value="OS08G0148400 PROTEIN"/>
    <property type="match status" value="1"/>
</dbReference>
<feature type="domain" description="NAC" evidence="6">
    <location>
        <begin position="104"/>
        <end position="258"/>
    </location>
</feature>
<feature type="region of interest" description="Disordered" evidence="5">
    <location>
        <begin position="261"/>
        <end position="295"/>
    </location>
</feature>
<evidence type="ECO:0000256" key="1">
    <source>
        <dbReference type="ARBA" id="ARBA00023015"/>
    </source>
</evidence>
<keyword evidence="8" id="KW-1185">Reference proteome</keyword>
<dbReference type="Gene3D" id="2.170.150.80">
    <property type="entry name" value="NAC domain"/>
    <property type="match status" value="1"/>
</dbReference>
<accession>A0AAD1ZNA4</accession>
<dbReference type="InterPro" id="IPR003441">
    <property type="entry name" value="NAC-dom"/>
</dbReference>
<protein>
    <recommendedName>
        <fullName evidence="6">NAC domain-containing protein</fullName>
    </recommendedName>
</protein>
<evidence type="ECO:0000256" key="4">
    <source>
        <dbReference type="ARBA" id="ARBA00023242"/>
    </source>
</evidence>